<evidence type="ECO:0000256" key="1">
    <source>
        <dbReference type="SAM" id="MobiDB-lite"/>
    </source>
</evidence>
<sequence>MSDTPAEGTVDPDLPELSPNAFIKPDETPDEAFYAVPRFVTHIDGGAIAAVTELYREIVPHDAQILDLMSSWISHLPPEGKYAQVIGHGMNAMELKANPRLTRSFVQNLNTNPLLPLETQSLDAAMICVSIQYLQKPVIVLREVLRVLRPQAPLIITFSNRCFPTKAVTVWQALEDEAHLDLLALYLQRAGFASIESRTLCKGGRGADPLWAVIGRS</sequence>
<dbReference type="RefSeq" id="WP_012385641.1">
    <property type="nucleotide sequence ID" value="NC_010581.1"/>
</dbReference>
<dbReference type="Pfam" id="PF08241">
    <property type="entry name" value="Methyltransf_11"/>
    <property type="match status" value="1"/>
</dbReference>
<dbReference type="InterPro" id="IPR029063">
    <property type="entry name" value="SAM-dependent_MTases_sf"/>
</dbReference>
<proteinExistence type="predicted"/>
<evidence type="ECO:0000259" key="2">
    <source>
        <dbReference type="Pfam" id="PF08241"/>
    </source>
</evidence>
<dbReference type="GO" id="GO:0008757">
    <property type="term" value="F:S-adenosylmethionine-dependent methyltransferase activity"/>
    <property type="evidence" value="ECO:0007669"/>
    <property type="project" value="InterPro"/>
</dbReference>
<dbReference type="KEGG" id="bid:Bind_2718"/>
<evidence type="ECO:0000313" key="4">
    <source>
        <dbReference type="Proteomes" id="UP000001695"/>
    </source>
</evidence>
<dbReference type="EMBL" id="CP001016">
    <property type="protein sequence ID" value="ACB96290.1"/>
    <property type="molecule type" value="Genomic_DNA"/>
</dbReference>
<dbReference type="InterPro" id="IPR013216">
    <property type="entry name" value="Methyltransf_11"/>
</dbReference>
<dbReference type="eggNOG" id="COG2226">
    <property type="taxonomic scope" value="Bacteria"/>
</dbReference>
<dbReference type="HOGENOM" id="CLU_072455_1_0_5"/>
<dbReference type="SUPFAM" id="SSF53335">
    <property type="entry name" value="S-adenosyl-L-methionine-dependent methyltransferases"/>
    <property type="match status" value="1"/>
</dbReference>
<dbReference type="Gene3D" id="3.40.50.150">
    <property type="entry name" value="Vaccinia Virus protein VP39"/>
    <property type="match status" value="1"/>
</dbReference>
<dbReference type="AlphaFoldDB" id="B2IJH7"/>
<reference evidence="3 4" key="2">
    <citation type="journal article" date="2010" name="J. Bacteriol.">
        <title>Complete genome sequence of Beijerinckia indica subsp. indica.</title>
        <authorList>
            <person name="Tamas I."/>
            <person name="Dedysh S.N."/>
            <person name="Liesack W."/>
            <person name="Stott M.B."/>
            <person name="Alam M."/>
            <person name="Murrell J.C."/>
            <person name="Dunfield P.F."/>
        </authorList>
    </citation>
    <scope>NUCLEOTIDE SEQUENCE [LARGE SCALE GENOMIC DNA]</scope>
    <source>
        <strain evidence="4">ATCC 9039 / DSM 1715 / NCIMB 8712</strain>
    </source>
</reference>
<organism evidence="3 4">
    <name type="scientific">Beijerinckia indica subsp. indica (strain ATCC 9039 / DSM 1715 / NCIMB 8712)</name>
    <dbReference type="NCBI Taxonomy" id="395963"/>
    <lineage>
        <taxon>Bacteria</taxon>
        <taxon>Pseudomonadati</taxon>
        <taxon>Pseudomonadota</taxon>
        <taxon>Alphaproteobacteria</taxon>
        <taxon>Hyphomicrobiales</taxon>
        <taxon>Beijerinckiaceae</taxon>
        <taxon>Beijerinckia</taxon>
    </lineage>
</organism>
<keyword evidence="4" id="KW-1185">Reference proteome</keyword>
<gene>
    <name evidence="3" type="ordered locus">Bind_2718</name>
</gene>
<dbReference type="OrthoDB" id="939937at2"/>
<feature type="region of interest" description="Disordered" evidence="1">
    <location>
        <begin position="1"/>
        <end position="22"/>
    </location>
</feature>
<accession>B2IJH7</accession>
<dbReference type="PANTHER" id="PTHR43036">
    <property type="entry name" value="OSJNBB0011N17.9 PROTEIN"/>
    <property type="match status" value="1"/>
</dbReference>
<reference evidence="4" key="1">
    <citation type="submission" date="2008-03" db="EMBL/GenBank/DDBJ databases">
        <title>Complete sequence of chromosome of Beijerinckia indica subsp. indica ATCC 9039.</title>
        <authorList>
            <consortium name="US DOE Joint Genome Institute"/>
            <person name="Copeland A."/>
            <person name="Lucas S."/>
            <person name="Lapidus A."/>
            <person name="Glavina del Rio T."/>
            <person name="Dalin E."/>
            <person name="Tice H."/>
            <person name="Bruce D."/>
            <person name="Goodwin L."/>
            <person name="Pitluck S."/>
            <person name="LaButti K."/>
            <person name="Schmutz J."/>
            <person name="Larimer F."/>
            <person name="Land M."/>
            <person name="Hauser L."/>
            <person name="Kyrpides N."/>
            <person name="Mikhailova N."/>
            <person name="Dunfield P.F."/>
            <person name="Dedysh S.N."/>
            <person name="Liesack W."/>
            <person name="Saw J.H."/>
            <person name="Alam M."/>
            <person name="Chen Y."/>
            <person name="Murrell J.C."/>
            <person name="Richardson P."/>
        </authorList>
    </citation>
    <scope>NUCLEOTIDE SEQUENCE [LARGE SCALE GENOMIC DNA]</scope>
    <source>
        <strain evidence="4">ATCC 9039 / DSM 1715 / NCIMB 8712</strain>
    </source>
</reference>
<protein>
    <recommendedName>
        <fullName evidence="2">Methyltransferase type 11 domain-containing protein</fullName>
    </recommendedName>
</protein>
<dbReference type="Proteomes" id="UP000001695">
    <property type="component" value="Chromosome"/>
</dbReference>
<evidence type="ECO:0000313" key="3">
    <source>
        <dbReference type="EMBL" id="ACB96290.1"/>
    </source>
</evidence>
<feature type="domain" description="Methyltransferase type 11" evidence="2">
    <location>
        <begin position="107"/>
        <end position="155"/>
    </location>
</feature>
<name>B2IJH7_BEII9</name>
<dbReference type="PANTHER" id="PTHR43036:SF2">
    <property type="entry name" value="OS04G0481300 PROTEIN"/>
    <property type="match status" value="1"/>
</dbReference>
<dbReference type="STRING" id="395963.Bind_2718"/>